<accession>A0A2H0WBG6</accession>
<reference evidence="2" key="1">
    <citation type="submission" date="2017-09" db="EMBL/GenBank/DDBJ databases">
        <title>Depth-based differentiation of microbial function through sediment-hosted aquifers and enrichment of novel symbionts in the deep terrestrial subsurface.</title>
        <authorList>
            <person name="Probst A.J."/>
            <person name="Ladd B."/>
            <person name="Jarett J.K."/>
            <person name="Geller-Mcgrath D.E."/>
            <person name="Sieber C.M.K."/>
            <person name="Emerson J.B."/>
            <person name="Anantharaman K."/>
            <person name="Thomas B.C."/>
            <person name="Malmstrom R."/>
            <person name="Stieglmeier M."/>
            <person name="Klingl A."/>
            <person name="Woyke T."/>
            <person name="Ryan C.M."/>
            <person name="Banfield J.F."/>
        </authorList>
    </citation>
    <scope>NUCLEOTIDE SEQUENCE [LARGE SCALE GENOMIC DNA]</scope>
</reference>
<sequence>MGYFGFCGLDCSCCDAYIATKNNDDKLREKTAKDWTKRYKKDKKDRLPIKPDEINCQGCLSAGPIYHYCHQCQIRKCGIKKGIKNCQECQDYKCDQLIDLQKHFF</sequence>
<dbReference type="Pfam" id="PF12675">
    <property type="entry name" value="DUF3795"/>
    <property type="match status" value="1"/>
</dbReference>
<protein>
    <recommendedName>
        <fullName evidence="3">DUF3795 domain-containing protein</fullName>
    </recommendedName>
</protein>
<evidence type="ECO:0000313" key="2">
    <source>
        <dbReference type="Proteomes" id="UP000230093"/>
    </source>
</evidence>
<proteinExistence type="predicted"/>
<name>A0A2H0WBG6_9BACT</name>
<evidence type="ECO:0008006" key="3">
    <source>
        <dbReference type="Google" id="ProtNLM"/>
    </source>
</evidence>
<evidence type="ECO:0000313" key="1">
    <source>
        <dbReference type="EMBL" id="PIS09249.1"/>
    </source>
</evidence>
<dbReference type="AlphaFoldDB" id="A0A2H0WBG6"/>
<gene>
    <name evidence="1" type="ORF">COT75_02500</name>
</gene>
<dbReference type="InterPro" id="IPR024227">
    <property type="entry name" value="DUF3795"/>
</dbReference>
<organism evidence="1 2">
    <name type="scientific">Candidatus Beckwithbacteria bacterium CG10_big_fil_rev_8_21_14_0_10_34_10</name>
    <dbReference type="NCBI Taxonomy" id="1974495"/>
    <lineage>
        <taxon>Bacteria</taxon>
        <taxon>Candidatus Beckwithiibacteriota</taxon>
    </lineage>
</organism>
<dbReference type="Proteomes" id="UP000230093">
    <property type="component" value="Unassembled WGS sequence"/>
</dbReference>
<dbReference type="EMBL" id="PEZT01000014">
    <property type="protein sequence ID" value="PIS09249.1"/>
    <property type="molecule type" value="Genomic_DNA"/>
</dbReference>
<comment type="caution">
    <text evidence="1">The sequence shown here is derived from an EMBL/GenBank/DDBJ whole genome shotgun (WGS) entry which is preliminary data.</text>
</comment>